<gene>
    <name evidence="6" type="ORF">NEMVEDRAFT_v1g202841</name>
</gene>
<dbReference type="Pfam" id="PF00092">
    <property type="entry name" value="VWA"/>
    <property type="match status" value="1"/>
</dbReference>
<dbReference type="STRING" id="45351.A7RVQ6"/>
<dbReference type="InParanoid" id="A7RVQ6"/>
<dbReference type="Pfam" id="PF00084">
    <property type="entry name" value="Sushi"/>
    <property type="match status" value="1"/>
</dbReference>
<dbReference type="Gene3D" id="2.10.50.10">
    <property type="entry name" value="Tumor Necrosis Factor Receptor, subunit A, domain 2"/>
    <property type="match status" value="1"/>
</dbReference>
<dbReference type="SMART" id="SM00327">
    <property type="entry name" value="VWA"/>
    <property type="match status" value="1"/>
</dbReference>
<evidence type="ECO:0000313" key="6">
    <source>
        <dbReference type="EMBL" id="EDO44428.1"/>
    </source>
</evidence>
<keyword evidence="2" id="KW-0768">Sushi</keyword>
<dbReference type="AlphaFoldDB" id="A7RVQ6"/>
<dbReference type="InterPro" id="IPR002035">
    <property type="entry name" value="VWF_A"/>
</dbReference>
<dbReference type="Gene3D" id="2.10.70.10">
    <property type="entry name" value="Complement Module, domain 1"/>
    <property type="match status" value="1"/>
</dbReference>
<dbReference type="PROSITE" id="PS50234">
    <property type="entry name" value="VWFA"/>
    <property type="match status" value="1"/>
</dbReference>
<evidence type="ECO:0000313" key="7">
    <source>
        <dbReference type="Proteomes" id="UP000001593"/>
    </source>
</evidence>
<proteinExistence type="predicted"/>
<dbReference type="Gene3D" id="3.40.50.410">
    <property type="entry name" value="von Willebrand factor, type A domain"/>
    <property type="match status" value="1"/>
</dbReference>
<accession>A7RVQ6</accession>
<dbReference type="InterPro" id="IPR036465">
    <property type="entry name" value="vWFA_dom_sf"/>
</dbReference>
<keyword evidence="3" id="KW-0732">Signal</keyword>
<sequence length="419" mass="46198">MKKITVLAVFLALGYLHQAAAASWLDKSLDELKKLRGSVENRKADLLFLLDTSGSLSLSNFNTEKKFIRNLLNVIAVGFDATRVEIITFGSDVNRRVPFISEAHEKDTKCTFNEKFANVVHEWGMTNMRGAFEKAYEVCKGTWSGKKRLNIKTTVILITDGHWNWPWQNPDPVPKAQQLIREGVEILAFGVGYGISLSNLQTITANQRAGHTYAFQISNFDEFNKLATYLRGDPYQKSKEWAPVPVSKCRGGCDVTAKCTCGLVYGDYKCSCPMGRKGSGTPGDCTPCGHDTYKSYEGFAEECTKCPKNSGHQKTGQTHISECKCKRGYTGTPENGNDCTIRHCADIKAPDNGDIEGGSCNTAYGSTCKLKCKQGFKETGAKTINCVYKPDTGEVVWDKPATMCQGSVSLEINCKQVLT</sequence>
<keyword evidence="1" id="KW-1015">Disulfide bond</keyword>
<dbReference type="HOGENOM" id="CLU_656043_0_0_1"/>
<dbReference type="PhylomeDB" id="A7RVQ6"/>
<dbReference type="SMART" id="SM01411">
    <property type="entry name" value="Ephrin_rec_like"/>
    <property type="match status" value="1"/>
</dbReference>
<dbReference type="SUPFAM" id="SSF53300">
    <property type="entry name" value="vWA-like"/>
    <property type="match status" value="1"/>
</dbReference>
<evidence type="ECO:0000256" key="2">
    <source>
        <dbReference type="PROSITE-ProRule" id="PRU00302"/>
    </source>
</evidence>
<evidence type="ECO:0000259" key="4">
    <source>
        <dbReference type="PROSITE" id="PS50234"/>
    </source>
</evidence>
<dbReference type="PANTHER" id="PTHR24020:SF20">
    <property type="entry name" value="PH DOMAIN-CONTAINING PROTEIN"/>
    <property type="match status" value="1"/>
</dbReference>
<comment type="caution">
    <text evidence="2">Lacks conserved residue(s) required for the propagation of feature annotation.</text>
</comment>
<dbReference type="Proteomes" id="UP000001593">
    <property type="component" value="Unassembled WGS sequence"/>
</dbReference>
<dbReference type="SUPFAM" id="SSF57535">
    <property type="entry name" value="Complement control module/SCR domain"/>
    <property type="match status" value="1"/>
</dbReference>
<dbReference type="OMA" id="QTHISEC"/>
<dbReference type="CDD" id="cd00033">
    <property type="entry name" value="CCP"/>
    <property type="match status" value="1"/>
</dbReference>
<dbReference type="eggNOG" id="KOG1217">
    <property type="taxonomic scope" value="Eukaryota"/>
</dbReference>
<feature type="chain" id="PRO_5002714770" evidence="3">
    <location>
        <begin position="22"/>
        <end position="419"/>
    </location>
</feature>
<dbReference type="CDD" id="cd01450">
    <property type="entry name" value="vWFA_subfamily_ECM"/>
    <property type="match status" value="1"/>
</dbReference>
<evidence type="ECO:0000259" key="5">
    <source>
        <dbReference type="PROSITE" id="PS50923"/>
    </source>
</evidence>
<dbReference type="PRINTS" id="PR00453">
    <property type="entry name" value="VWFADOMAIN"/>
</dbReference>
<protein>
    <submittedName>
        <fullName evidence="6">Uncharacterized protein</fullName>
    </submittedName>
</protein>
<dbReference type="SMART" id="SM00032">
    <property type="entry name" value="CCP"/>
    <property type="match status" value="1"/>
</dbReference>
<dbReference type="InterPro" id="IPR035976">
    <property type="entry name" value="Sushi/SCR/CCP_sf"/>
</dbReference>
<feature type="domain" description="Sushi" evidence="5">
    <location>
        <begin position="342"/>
        <end position="406"/>
    </location>
</feature>
<dbReference type="EMBL" id="DS469544">
    <property type="protein sequence ID" value="EDO44428.1"/>
    <property type="molecule type" value="Genomic_DNA"/>
</dbReference>
<keyword evidence="7" id="KW-1185">Reference proteome</keyword>
<dbReference type="InterPro" id="IPR000436">
    <property type="entry name" value="Sushi_SCR_CCP_dom"/>
</dbReference>
<name>A7RVQ6_NEMVE</name>
<dbReference type="InterPro" id="IPR050525">
    <property type="entry name" value="ECM_Assembly_Org"/>
</dbReference>
<evidence type="ECO:0000256" key="3">
    <source>
        <dbReference type="SAM" id="SignalP"/>
    </source>
</evidence>
<feature type="signal peptide" evidence="3">
    <location>
        <begin position="1"/>
        <end position="21"/>
    </location>
</feature>
<organism evidence="6 7">
    <name type="scientific">Nematostella vectensis</name>
    <name type="common">Starlet sea anemone</name>
    <dbReference type="NCBI Taxonomy" id="45351"/>
    <lineage>
        <taxon>Eukaryota</taxon>
        <taxon>Metazoa</taxon>
        <taxon>Cnidaria</taxon>
        <taxon>Anthozoa</taxon>
        <taxon>Hexacorallia</taxon>
        <taxon>Actiniaria</taxon>
        <taxon>Edwardsiidae</taxon>
        <taxon>Nematostella</taxon>
    </lineage>
</organism>
<dbReference type="PANTHER" id="PTHR24020">
    <property type="entry name" value="COLLAGEN ALPHA"/>
    <property type="match status" value="1"/>
</dbReference>
<reference evidence="6 7" key="1">
    <citation type="journal article" date="2007" name="Science">
        <title>Sea anemone genome reveals ancestral eumetazoan gene repertoire and genomic organization.</title>
        <authorList>
            <person name="Putnam N.H."/>
            <person name="Srivastava M."/>
            <person name="Hellsten U."/>
            <person name="Dirks B."/>
            <person name="Chapman J."/>
            <person name="Salamov A."/>
            <person name="Terry A."/>
            <person name="Shapiro H."/>
            <person name="Lindquist E."/>
            <person name="Kapitonov V.V."/>
            <person name="Jurka J."/>
            <person name="Genikhovich G."/>
            <person name="Grigoriev I.V."/>
            <person name="Lucas S.M."/>
            <person name="Steele R.E."/>
            <person name="Finnerty J.R."/>
            <person name="Technau U."/>
            <person name="Martindale M.Q."/>
            <person name="Rokhsar D.S."/>
        </authorList>
    </citation>
    <scope>NUCLEOTIDE SEQUENCE [LARGE SCALE GENOMIC DNA]</scope>
    <source>
        <strain evidence="7">CH2 X CH6</strain>
    </source>
</reference>
<dbReference type="PROSITE" id="PS50923">
    <property type="entry name" value="SUSHI"/>
    <property type="match status" value="1"/>
</dbReference>
<evidence type="ECO:0000256" key="1">
    <source>
        <dbReference type="ARBA" id="ARBA00023157"/>
    </source>
</evidence>
<feature type="domain" description="VWFA" evidence="4">
    <location>
        <begin position="45"/>
        <end position="230"/>
    </location>
</feature>